<protein>
    <submittedName>
        <fullName evidence="7">NADPH:quinone reductase-like Zn-dependent oxidoreductase</fullName>
    </submittedName>
</protein>
<dbReference type="SUPFAM" id="SSF51735">
    <property type="entry name" value="NAD(P)-binding Rossmann-fold domains"/>
    <property type="match status" value="1"/>
</dbReference>
<dbReference type="InterPro" id="IPR002364">
    <property type="entry name" value="Quin_OxRdtase/zeta-crystal_CS"/>
</dbReference>
<evidence type="ECO:0000256" key="1">
    <source>
        <dbReference type="ARBA" id="ARBA00004496"/>
    </source>
</evidence>
<comment type="subcellular location">
    <subcellularLocation>
        <location evidence="1">Cytoplasm</location>
    </subcellularLocation>
</comment>
<reference evidence="7 8" key="1">
    <citation type="submission" date="2020-08" db="EMBL/GenBank/DDBJ databases">
        <title>Genomic Encyclopedia of Type Strains, Phase IV (KMG-IV): sequencing the most valuable type-strain genomes for metagenomic binning, comparative biology and taxonomic classification.</title>
        <authorList>
            <person name="Goeker M."/>
        </authorList>
    </citation>
    <scope>NUCLEOTIDE SEQUENCE [LARGE SCALE GENOMIC DNA]</scope>
    <source>
        <strain evidence="7 8">DSM 29854</strain>
    </source>
</reference>
<dbReference type="CDD" id="cd05289">
    <property type="entry name" value="MDR_like_2"/>
    <property type="match status" value="1"/>
</dbReference>
<evidence type="ECO:0000256" key="4">
    <source>
        <dbReference type="ARBA" id="ARBA00022857"/>
    </source>
</evidence>
<accession>A0A839GDA1</accession>
<feature type="domain" description="Enoyl reductase (ER)" evidence="6">
    <location>
        <begin position="15"/>
        <end position="316"/>
    </location>
</feature>
<dbReference type="AlphaFoldDB" id="A0A839GDA1"/>
<dbReference type="GO" id="GO:0016491">
    <property type="term" value="F:oxidoreductase activity"/>
    <property type="evidence" value="ECO:0007669"/>
    <property type="project" value="InterPro"/>
</dbReference>
<evidence type="ECO:0000256" key="3">
    <source>
        <dbReference type="ARBA" id="ARBA00022490"/>
    </source>
</evidence>
<gene>
    <name evidence="7" type="ORF">FHS90_001074</name>
</gene>
<dbReference type="EMBL" id="JACJIQ010000003">
    <property type="protein sequence ID" value="MBA9076370.1"/>
    <property type="molecule type" value="Genomic_DNA"/>
</dbReference>
<dbReference type="GO" id="GO:0005737">
    <property type="term" value="C:cytoplasm"/>
    <property type="evidence" value="ECO:0007669"/>
    <property type="project" value="UniProtKB-SubCell"/>
</dbReference>
<dbReference type="Gene3D" id="3.90.180.10">
    <property type="entry name" value="Medium-chain alcohol dehydrogenases, catalytic domain"/>
    <property type="match status" value="1"/>
</dbReference>
<keyword evidence="8" id="KW-1185">Reference proteome</keyword>
<dbReference type="GO" id="GO:0003723">
    <property type="term" value="F:RNA binding"/>
    <property type="evidence" value="ECO:0007669"/>
    <property type="project" value="UniProtKB-KW"/>
</dbReference>
<keyword evidence="4" id="KW-0521">NADP</keyword>
<dbReference type="SUPFAM" id="SSF50129">
    <property type="entry name" value="GroES-like"/>
    <property type="match status" value="1"/>
</dbReference>
<proteinExistence type="predicted"/>
<dbReference type="PANTHER" id="PTHR44154:SF1">
    <property type="entry name" value="QUINONE OXIDOREDUCTASE"/>
    <property type="match status" value="1"/>
</dbReference>
<evidence type="ECO:0000313" key="7">
    <source>
        <dbReference type="EMBL" id="MBA9076370.1"/>
    </source>
</evidence>
<evidence type="ECO:0000256" key="2">
    <source>
        <dbReference type="ARBA" id="ARBA00011881"/>
    </source>
</evidence>
<comment type="subunit">
    <text evidence="2">Homotetramer.</text>
</comment>
<evidence type="ECO:0000259" key="6">
    <source>
        <dbReference type="SMART" id="SM00829"/>
    </source>
</evidence>
<keyword evidence="5" id="KW-0694">RNA-binding</keyword>
<dbReference type="InterPro" id="IPR013154">
    <property type="entry name" value="ADH-like_N"/>
</dbReference>
<dbReference type="PANTHER" id="PTHR44154">
    <property type="entry name" value="QUINONE OXIDOREDUCTASE"/>
    <property type="match status" value="1"/>
</dbReference>
<keyword evidence="3" id="KW-0963">Cytoplasm</keyword>
<dbReference type="SMART" id="SM00829">
    <property type="entry name" value="PKS_ER"/>
    <property type="match status" value="1"/>
</dbReference>
<dbReference type="GO" id="GO:0008270">
    <property type="term" value="F:zinc ion binding"/>
    <property type="evidence" value="ECO:0007669"/>
    <property type="project" value="InterPro"/>
</dbReference>
<dbReference type="RefSeq" id="WP_182512209.1">
    <property type="nucleotide sequence ID" value="NZ_JACJIQ010000003.1"/>
</dbReference>
<comment type="caution">
    <text evidence="7">The sequence shown here is derived from an EMBL/GenBank/DDBJ whole genome shotgun (WGS) entry which is preliminary data.</text>
</comment>
<dbReference type="InterPro" id="IPR020843">
    <property type="entry name" value="ER"/>
</dbReference>
<organism evidence="7 8">
    <name type="scientific">Rufibacter quisquiliarum</name>
    <dbReference type="NCBI Taxonomy" id="1549639"/>
    <lineage>
        <taxon>Bacteria</taxon>
        <taxon>Pseudomonadati</taxon>
        <taxon>Bacteroidota</taxon>
        <taxon>Cytophagia</taxon>
        <taxon>Cytophagales</taxon>
        <taxon>Hymenobacteraceae</taxon>
        <taxon>Rufibacter</taxon>
    </lineage>
</organism>
<dbReference type="Pfam" id="PF13602">
    <property type="entry name" value="ADH_zinc_N_2"/>
    <property type="match status" value="1"/>
</dbReference>
<sequence length="318" mass="34275">MAKRKMKAAYYEEFGAPDKIKVGELEIPEVKEGEVLVRIKAAAVNPVDNAVLAGYLSSFLPVKFPAIPGWDVAGVVEDRGHSARRFQVGDEVYAYARRPEVQHGTFAEYMVLPESYLAHKPKNLSFEEAAGIPLVGLTAYQSMFDAGNLQAGQTVLILGASGGVGTLGIQLAKDKGATVIGVASQKNHAFMQELGADHALDYNGQDVGEAVQQLFPDGVDLIFDAASGETLQQSLKALKPNGTLVSILNRGDDIDTQNLNFHYVFVEPDAVELEHLRELAEAGKLKVLVSEKYPLAEAAKALEQIATHHTKGKIVVVP</sequence>
<evidence type="ECO:0000313" key="8">
    <source>
        <dbReference type="Proteomes" id="UP000563094"/>
    </source>
</evidence>
<dbReference type="InterPro" id="IPR011032">
    <property type="entry name" value="GroES-like_sf"/>
</dbReference>
<dbReference type="InterPro" id="IPR051603">
    <property type="entry name" value="Zinc-ADH_QOR/CCCR"/>
</dbReference>
<dbReference type="InterPro" id="IPR036291">
    <property type="entry name" value="NAD(P)-bd_dom_sf"/>
</dbReference>
<dbReference type="Pfam" id="PF08240">
    <property type="entry name" value="ADH_N"/>
    <property type="match status" value="1"/>
</dbReference>
<dbReference type="Gene3D" id="3.40.50.720">
    <property type="entry name" value="NAD(P)-binding Rossmann-like Domain"/>
    <property type="match status" value="1"/>
</dbReference>
<dbReference type="Proteomes" id="UP000563094">
    <property type="component" value="Unassembled WGS sequence"/>
</dbReference>
<dbReference type="PROSITE" id="PS01162">
    <property type="entry name" value="QOR_ZETA_CRYSTAL"/>
    <property type="match status" value="1"/>
</dbReference>
<name>A0A839GDA1_9BACT</name>
<evidence type="ECO:0000256" key="5">
    <source>
        <dbReference type="ARBA" id="ARBA00022884"/>
    </source>
</evidence>